<organism evidence="2 3">
    <name type="scientific">Dryococelus australis</name>
    <dbReference type="NCBI Taxonomy" id="614101"/>
    <lineage>
        <taxon>Eukaryota</taxon>
        <taxon>Metazoa</taxon>
        <taxon>Ecdysozoa</taxon>
        <taxon>Arthropoda</taxon>
        <taxon>Hexapoda</taxon>
        <taxon>Insecta</taxon>
        <taxon>Pterygota</taxon>
        <taxon>Neoptera</taxon>
        <taxon>Polyneoptera</taxon>
        <taxon>Phasmatodea</taxon>
        <taxon>Verophasmatodea</taxon>
        <taxon>Anareolatae</taxon>
        <taxon>Phasmatidae</taxon>
        <taxon>Eurycanthinae</taxon>
        <taxon>Dryococelus</taxon>
    </lineage>
</organism>
<dbReference type="Proteomes" id="UP001159363">
    <property type="component" value="Chromosome X"/>
</dbReference>
<dbReference type="EMBL" id="JARBHB010000004">
    <property type="protein sequence ID" value="KAJ8887059.1"/>
    <property type="molecule type" value="Genomic_DNA"/>
</dbReference>
<feature type="domain" description="DUF7869" evidence="1">
    <location>
        <begin position="29"/>
        <end position="94"/>
    </location>
</feature>
<dbReference type="Pfam" id="PF25273">
    <property type="entry name" value="DUF7869"/>
    <property type="match status" value="1"/>
</dbReference>
<accession>A0ABQ9HRP8</accession>
<sequence length="118" mass="13468">MWDEGNGYRGVSELGSCVLSYLKETTSKMMQIINCAGQQKNKYILAIDLYAVKYLGIRSIYHKFLIKGHVHNEGDSAYSLIEQQMYRSGPKYFPEYFISAIRSAKMKGPPLSCNRTLI</sequence>
<dbReference type="InterPro" id="IPR057191">
    <property type="entry name" value="DUF7869"/>
</dbReference>
<protein>
    <recommendedName>
        <fullName evidence="1">DUF7869 domain-containing protein</fullName>
    </recommendedName>
</protein>
<evidence type="ECO:0000259" key="1">
    <source>
        <dbReference type="Pfam" id="PF25273"/>
    </source>
</evidence>
<comment type="caution">
    <text evidence="2">The sequence shown here is derived from an EMBL/GenBank/DDBJ whole genome shotgun (WGS) entry which is preliminary data.</text>
</comment>
<evidence type="ECO:0000313" key="3">
    <source>
        <dbReference type="Proteomes" id="UP001159363"/>
    </source>
</evidence>
<reference evidence="2 3" key="1">
    <citation type="submission" date="2023-02" db="EMBL/GenBank/DDBJ databases">
        <title>LHISI_Scaffold_Assembly.</title>
        <authorList>
            <person name="Stuart O.P."/>
            <person name="Cleave R."/>
            <person name="Magrath M.J.L."/>
            <person name="Mikheyev A.S."/>
        </authorList>
    </citation>
    <scope>NUCLEOTIDE SEQUENCE [LARGE SCALE GENOMIC DNA]</scope>
    <source>
        <strain evidence="2">Daus_M_001</strain>
        <tissue evidence="2">Leg muscle</tissue>
    </source>
</reference>
<gene>
    <name evidence="2" type="ORF">PR048_013274</name>
</gene>
<keyword evidence="3" id="KW-1185">Reference proteome</keyword>
<evidence type="ECO:0000313" key="2">
    <source>
        <dbReference type="EMBL" id="KAJ8887059.1"/>
    </source>
</evidence>
<name>A0ABQ9HRP8_9NEOP</name>
<proteinExistence type="predicted"/>